<protein>
    <submittedName>
        <fullName evidence="1">Uncharacterized protein</fullName>
    </submittedName>
</protein>
<comment type="caution">
    <text evidence="1">The sequence shown here is derived from an EMBL/GenBank/DDBJ whole genome shotgun (WGS) entry which is preliminary data.</text>
</comment>
<dbReference type="EMBL" id="AGSI01000006">
    <property type="protein sequence ID" value="EIE24052.1"/>
    <property type="molecule type" value="Genomic_DNA"/>
</dbReference>
<dbReference type="RefSeq" id="XP_005648596.1">
    <property type="nucleotide sequence ID" value="XM_005648539.1"/>
</dbReference>
<organism evidence="1 2">
    <name type="scientific">Coccomyxa subellipsoidea (strain C-169)</name>
    <name type="common">Green microalga</name>
    <dbReference type="NCBI Taxonomy" id="574566"/>
    <lineage>
        <taxon>Eukaryota</taxon>
        <taxon>Viridiplantae</taxon>
        <taxon>Chlorophyta</taxon>
        <taxon>core chlorophytes</taxon>
        <taxon>Trebouxiophyceae</taxon>
        <taxon>Trebouxiophyceae incertae sedis</taxon>
        <taxon>Coccomyxaceae</taxon>
        <taxon>Coccomyxa</taxon>
        <taxon>Coccomyxa subellipsoidea</taxon>
    </lineage>
</organism>
<dbReference type="Proteomes" id="UP000007264">
    <property type="component" value="Unassembled WGS sequence"/>
</dbReference>
<gene>
    <name evidence="1" type="ORF">COCSUDRAFT_62575</name>
</gene>
<name>I0Z083_COCSC</name>
<sequence length="75" mass="8362">MLLKNEEREVAKVNQLVDDLLGQEYRAPLREPPCLREREACLQCYKTTSQDILKCADTVSAYAACAQEAIAKASS</sequence>
<dbReference type="PANTHER" id="PTHR47587:SF2">
    <property type="entry name" value="OS05G0103500 PROTEIN"/>
    <property type="match status" value="1"/>
</dbReference>
<proteinExistence type="predicted"/>
<dbReference type="STRING" id="574566.I0Z083"/>
<evidence type="ECO:0000313" key="2">
    <source>
        <dbReference type="Proteomes" id="UP000007264"/>
    </source>
</evidence>
<accession>I0Z083</accession>
<dbReference type="eggNOG" id="ENOG502S1BP">
    <property type="taxonomic scope" value="Eukaryota"/>
</dbReference>
<dbReference type="GeneID" id="17042050"/>
<reference evidence="1 2" key="1">
    <citation type="journal article" date="2012" name="Genome Biol.">
        <title>The genome of the polar eukaryotic microalga coccomyxa subellipsoidea reveals traits of cold adaptation.</title>
        <authorList>
            <person name="Blanc G."/>
            <person name="Agarkova I."/>
            <person name="Grimwood J."/>
            <person name="Kuo A."/>
            <person name="Brueggeman A."/>
            <person name="Dunigan D."/>
            <person name="Gurnon J."/>
            <person name="Ladunga I."/>
            <person name="Lindquist E."/>
            <person name="Lucas S."/>
            <person name="Pangilinan J."/>
            <person name="Proschold T."/>
            <person name="Salamov A."/>
            <person name="Schmutz J."/>
            <person name="Weeks D."/>
            <person name="Yamada T."/>
            <person name="Claverie J.M."/>
            <person name="Grigoriev I."/>
            <person name="Van Etten J."/>
            <person name="Lomsadze A."/>
            <person name="Borodovsky M."/>
        </authorList>
    </citation>
    <scope>NUCLEOTIDE SEQUENCE [LARGE SCALE GENOMIC DNA]</scope>
    <source>
        <strain evidence="1 2">C-169</strain>
    </source>
</reference>
<dbReference type="KEGG" id="csl:COCSUDRAFT_62575"/>
<dbReference type="PANTHER" id="PTHR47587">
    <property type="entry name" value="OS05G0103500 PROTEIN"/>
    <property type="match status" value="1"/>
</dbReference>
<dbReference type="AlphaFoldDB" id="I0Z083"/>
<keyword evidence="2" id="KW-1185">Reference proteome</keyword>
<dbReference type="OrthoDB" id="298012at2759"/>
<evidence type="ECO:0000313" key="1">
    <source>
        <dbReference type="EMBL" id="EIE24052.1"/>
    </source>
</evidence>